<dbReference type="EC" id="1.14.13.39" evidence="5"/>
<dbReference type="InterPro" id="IPR039261">
    <property type="entry name" value="FNR_nucleotide-bd"/>
</dbReference>
<dbReference type="GO" id="GO:0004517">
    <property type="term" value="F:nitric-oxide synthase activity"/>
    <property type="evidence" value="ECO:0007669"/>
    <property type="project" value="UniProtKB-EC"/>
</dbReference>
<keyword evidence="10" id="KW-0274">FAD</keyword>
<dbReference type="GO" id="GO:0020037">
    <property type="term" value="F:heme binding"/>
    <property type="evidence" value="ECO:0007669"/>
    <property type="project" value="InterPro"/>
</dbReference>
<dbReference type="InterPro" id="IPR012144">
    <property type="entry name" value="NOS_euk"/>
</dbReference>
<dbReference type="InterPro" id="IPR017938">
    <property type="entry name" value="Riboflavin_synthase-like_b-brl"/>
</dbReference>
<dbReference type="PRINTS" id="PR00369">
    <property type="entry name" value="FLAVODOXIN"/>
</dbReference>
<comment type="cofactor">
    <cofactor evidence="2">
        <name>heme b</name>
        <dbReference type="ChEBI" id="CHEBI:60344"/>
    </cofactor>
</comment>
<dbReference type="GO" id="GO:0050660">
    <property type="term" value="F:flavin adenine dinucleotide binding"/>
    <property type="evidence" value="ECO:0007669"/>
    <property type="project" value="InterPro"/>
</dbReference>
<keyword evidence="11" id="KW-0521">NADP</keyword>
<feature type="domain" description="FAD-binding FR-type" evidence="16">
    <location>
        <begin position="430"/>
        <end position="676"/>
    </location>
</feature>
<dbReference type="InterPro" id="IPR029039">
    <property type="entry name" value="Flavoprotein-like_sf"/>
</dbReference>
<dbReference type="GO" id="GO:0046872">
    <property type="term" value="F:metal ion binding"/>
    <property type="evidence" value="ECO:0007669"/>
    <property type="project" value="UniProtKB-KW"/>
</dbReference>
<dbReference type="GO" id="GO:0050661">
    <property type="term" value="F:NADP binding"/>
    <property type="evidence" value="ECO:0007669"/>
    <property type="project" value="InterPro"/>
</dbReference>
<dbReference type="FunFam" id="3.40.50.80:FF:000003">
    <property type="entry name" value="Nitric oxide synthase"/>
    <property type="match status" value="1"/>
</dbReference>
<evidence type="ECO:0000256" key="12">
    <source>
        <dbReference type="ARBA" id="ARBA00022860"/>
    </source>
</evidence>
<dbReference type="Pfam" id="PF02898">
    <property type="entry name" value="NO_synthase"/>
    <property type="match status" value="1"/>
</dbReference>
<keyword evidence="7" id="KW-0285">Flavoprotein</keyword>
<dbReference type="Proteomes" id="UP000887013">
    <property type="component" value="Unassembled WGS sequence"/>
</dbReference>
<reference evidence="17" key="1">
    <citation type="submission" date="2020-08" db="EMBL/GenBank/DDBJ databases">
        <title>Multicomponent nature underlies the extraordinary mechanical properties of spider dragline silk.</title>
        <authorList>
            <person name="Kono N."/>
            <person name="Nakamura H."/>
            <person name="Mori M."/>
            <person name="Yoshida Y."/>
            <person name="Ohtoshi R."/>
            <person name="Malay A.D."/>
            <person name="Moran D.A.P."/>
            <person name="Tomita M."/>
            <person name="Numata K."/>
            <person name="Arakawa K."/>
        </authorList>
    </citation>
    <scope>NUCLEOTIDE SEQUENCE</scope>
</reference>
<dbReference type="InterPro" id="IPR001709">
    <property type="entry name" value="Flavoprot_Pyr_Nucl_cyt_Rdtase"/>
</dbReference>
<evidence type="ECO:0000256" key="2">
    <source>
        <dbReference type="ARBA" id="ARBA00001970"/>
    </source>
</evidence>
<dbReference type="PANTHER" id="PTHR43410">
    <property type="entry name" value="NITRIC OXIDE SYNTHASE OXYGENASE"/>
    <property type="match status" value="1"/>
</dbReference>
<dbReference type="EMBL" id="BMAW01083715">
    <property type="protein sequence ID" value="GFU35295.1"/>
    <property type="molecule type" value="Genomic_DNA"/>
</dbReference>
<dbReference type="PRINTS" id="PR00371">
    <property type="entry name" value="FPNCR"/>
</dbReference>
<evidence type="ECO:0000256" key="6">
    <source>
        <dbReference type="ARBA" id="ARBA00022617"/>
    </source>
</evidence>
<dbReference type="Pfam" id="PF00258">
    <property type="entry name" value="Flavodoxin_1"/>
    <property type="match status" value="1"/>
</dbReference>
<dbReference type="SUPFAM" id="SSF52218">
    <property type="entry name" value="Flavoproteins"/>
    <property type="match status" value="1"/>
</dbReference>
<keyword evidence="12" id="KW-0112">Calmodulin-binding</keyword>
<dbReference type="Gene3D" id="3.40.50.80">
    <property type="entry name" value="Nucleotide-binding domain of ferredoxin-NADP reductase (FNR) module"/>
    <property type="match status" value="1"/>
</dbReference>
<keyword evidence="18" id="KW-1185">Reference proteome</keyword>
<evidence type="ECO:0000259" key="16">
    <source>
        <dbReference type="PROSITE" id="PS51384"/>
    </source>
</evidence>
<keyword evidence="6" id="KW-0349">Heme</keyword>
<dbReference type="InterPro" id="IPR050607">
    <property type="entry name" value="NOS"/>
</dbReference>
<dbReference type="InterPro" id="IPR044940">
    <property type="entry name" value="NOS_dom_2"/>
</dbReference>
<dbReference type="GO" id="GO:0005516">
    <property type="term" value="F:calmodulin binding"/>
    <property type="evidence" value="ECO:0007669"/>
    <property type="project" value="UniProtKB-KW"/>
</dbReference>
<evidence type="ECO:0000256" key="7">
    <source>
        <dbReference type="ARBA" id="ARBA00022630"/>
    </source>
</evidence>
<name>A0A8X6QMX5_NEPPI</name>
<evidence type="ECO:0000256" key="10">
    <source>
        <dbReference type="ARBA" id="ARBA00022827"/>
    </source>
</evidence>
<protein>
    <recommendedName>
        <fullName evidence="5">nitric-oxide synthase (NADPH)</fullName>
        <ecNumber evidence="5">1.14.13.39</ecNumber>
    </recommendedName>
</protein>
<keyword evidence="8" id="KW-0288">FMN</keyword>
<evidence type="ECO:0000256" key="4">
    <source>
        <dbReference type="ARBA" id="ARBA00006267"/>
    </source>
</evidence>
<comment type="cofactor">
    <cofactor evidence="1">
        <name>FMN</name>
        <dbReference type="ChEBI" id="CHEBI:58210"/>
    </cofactor>
</comment>
<dbReference type="SUPFAM" id="SSF56512">
    <property type="entry name" value="Nitric oxide (NO) synthase oxygenase domain"/>
    <property type="match status" value="1"/>
</dbReference>
<organism evidence="17 18">
    <name type="scientific">Nephila pilipes</name>
    <name type="common">Giant wood spider</name>
    <name type="synonym">Nephila maculata</name>
    <dbReference type="NCBI Taxonomy" id="299642"/>
    <lineage>
        <taxon>Eukaryota</taxon>
        <taxon>Metazoa</taxon>
        <taxon>Ecdysozoa</taxon>
        <taxon>Arthropoda</taxon>
        <taxon>Chelicerata</taxon>
        <taxon>Arachnida</taxon>
        <taxon>Araneae</taxon>
        <taxon>Araneomorphae</taxon>
        <taxon>Entelegynae</taxon>
        <taxon>Araneoidea</taxon>
        <taxon>Nephilidae</taxon>
        <taxon>Nephila</taxon>
    </lineage>
</organism>
<dbReference type="GO" id="GO:0010181">
    <property type="term" value="F:FMN binding"/>
    <property type="evidence" value="ECO:0007669"/>
    <property type="project" value="InterPro"/>
</dbReference>
<keyword evidence="14" id="KW-0408">Iron</keyword>
<comment type="caution">
    <text evidence="17">The sequence shown here is derived from an EMBL/GenBank/DDBJ whole genome shotgun (WGS) entry which is preliminary data.</text>
</comment>
<dbReference type="InterPro" id="IPR004030">
    <property type="entry name" value="NOS_N"/>
</dbReference>
<dbReference type="Pfam" id="PF00175">
    <property type="entry name" value="NAD_binding_1"/>
    <property type="match status" value="1"/>
</dbReference>
<evidence type="ECO:0000256" key="8">
    <source>
        <dbReference type="ARBA" id="ARBA00022643"/>
    </source>
</evidence>
<dbReference type="Pfam" id="PF00667">
    <property type="entry name" value="FAD_binding_1"/>
    <property type="match status" value="1"/>
</dbReference>
<proteinExistence type="inferred from homology"/>
<keyword evidence="9" id="KW-0479">Metal-binding</keyword>
<comment type="similarity">
    <text evidence="4">Belongs to the NOS family.</text>
</comment>
<gene>
    <name evidence="17" type="ORF">NPIL_632651</name>
</gene>
<sequence>MYAGYKQEDGSIIGDPANADFTELCQKLGWKGQGKKWDLLPLVLSANGHDPQAFDLPDDLVLRVPITHPKYPWFEDLDIQWYALPAVSSMLFDVGGLEFPAAPFNGWYMVTEIGARDLCDPHRFNILEDPPWKTHIWEKDRESSGNGPRTPSRKFRFKEIARAVKFTSNLFGMALSRRIKATILFATETGRSEHYAKMLGEIFSHAFNANVVCMTDYDIINLEHETLLLVVTSTFGNGDPPENGEAFARSLQAIKVTGETTPDVEYISSTCMPFVRMNSMPLDFQEDEGTNCTPTTELDDDIGPLSNVRKCSTNVRTCRFAVFALGSSAYPNFCSFGRYVDTMLGELGGERMVKMGTGDELCGQEHSFSQWAQEAFQVACDVFYVGDDINISALNAALHSDTIWNPDKVRLVDAQEPAEICSGISKGTNRKVVSCTLKERSILQSEEDSRQTLMIVMATPENDSFKYFPGDHVGIYPINRQEIVDGILERISTTCPEPDTPFQLQLRKTVQTIEGPSHRWYPHERIPPLTMRLALSRYLDITTPPGQQFLRTLATMAEDEGDQRKIKLLATDSVRYEDWKSHLYPNLLEVLEYFPSVKPTPTFLLTHLTPLQPRFYSVSSAPEFHPGHIHLTVAVVIYKTQNNAQHYGVCSNYLASLPVGSDIACFVRSAPNFRLPDNPHVPVIMVGPGTGIAPFRSFWQKRHLDMKMAAMDGDIKKPFGNMTLLIGCRHQDVELYRDETQHMKQLGVLLHVYSAYSRISGKPKRYVQHILRDISDKVYKQIVQERGHFYVCGDVSMAEDVNQTLRSIIQEHGHMNPVAVDNVVKRLQEENRYHEDIFGITLKTAEVTHRGRVEAKNRQSTSS</sequence>
<dbReference type="Gene3D" id="2.40.30.10">
    <property type="entry name" value="Translation factors"/>
    <property type="match status" value="1"/>
</dbReference>
<dbReference type="Gene3D" id="3.90.1230.10">
    <property type="entry name" value="Nitric Oxide Synthase, Chain A, domain 3"/>
    <property type="match status" value="1"/>
</dbReference>
<feature type="domain" description="Flavodoxin-like" evidence="15">
    <location>
        <begin position="181"/>
        <end position="376"/>
    </location>
</feature>
<dbReference type="Gene3D" id="3.90.440.10">
    <property type="entry name" value="Nitric Oxide Synthase,Heme Domain,Chain A domain 2"/>
    <property type="match status" value="1"/>
</dbReference>
<dbReference type="InterPro" id="IPR044944">
    <property type="entry name" value="NOS_dom_3"/>
</dbReference>
<accession>A0A8X6QMX5</accession>
<dbReference type="InterPro" id="IPR023173">
    <property type="entry name" value="NADPH_Cyt_P450_Rdtase_alpha"/>
</dbReference>
<dbReference type="SUPFAM" id="SSF63380">
    <property type="entry name" value="Riboflavin synthase domain-like"/>
    <property type="match status" value="1"/>
</dbReference>
<dbReference type="Gene3D" id="1.20.990.10">
    <property type="entry name" value="NADPH-cytochrome p450 Reductase, Chain A, domain 3"/>
    <property type="match status" value="1"/>
</dbReference>
<dbReference type="FunFam" id="3.40.50.360:FF:000033">
    <property type="entry name" value="Nitric oxide synthase"/>
    <property type="match status" value="1"/>
</dbReference>
<dbReference type="InterPro" id="IPR001094">
    <property type="entry name" value="Flavdoxin-like"/>
</dbReference>
<keyword evidence="13" id="KW-0560">Oxidoreductase</keyword>
<evidence type="ECO:0000256" key="11">
    <source>
        <dbReference type="ARBA" id="ARBA00022857"/>
    </source>
</evidence>
<evidence type="ECO:0000256" key="1">
    <source>
        <dbReference type="ARBA" id="ARBA00001917"/>
    </source>
</evidence>
<evidence type="ECO:0000256" key="14">
    <source>
        <dbReference type="ARBA" id="ARBA00023004"/>
    </source>
</evidence>
<evidence type="ECO:0000256" key="9">
    <source>
        <dbReference type="ARBA" id="ARBA00022723"/>
    </source>
</evidence>
<dbReference type="PIRSF" id="PIRSF000333">
    <property type="entry name" value="NOS"/>
    <property type="match status" value="1"/>
</dbReference>
<dbReference type="PROSITE" id="PS50902">
    <property type="entry name" value="FLAVODOXIN_LIKE"/>
    <property type="match status" value="1"/>
</dbReference>
<dbReference type="InterPro" id="IPR003097">
    <property type="entry name" value="CysJ-like_FAD-binding"/>
</dbReference>
<dbReference type="SUPFAM" id="SSF52343">
    <property type="entry name" value="Ferredoxin reductase-like, C-terminal NADP-linked domain"/>
    <property type="match status" value="1"/>
</dbReference>
<dbReference type="PANTHER" id="PTHR43410:SF1">
    <property type="entry name" value="NITRIC OXIDE SYNTHASE"/>
    <property type="match status" value="1"/>
</dbReference>
<dbReference type="InterPro" id="IPR001433">
    <property type="entry name" value="OxRdtase_FAD/NAD-bd"/>
</dbReference>
<evidence type="ECO:0000256" key="5">
    <source>
        <dbReference type="ARBA" id="ARBA00012989"/>
    </source>
</evidence>
<dbReference type="PROSITE" id="PS51384">
    <property type="entry name" value="FAD_FR"/>
    <property type="match status" value="1"/>
</dbReference>
<comment type="cofactor">
    <cofactor evidence="3">
        <name>FAD</name>
        <dbReference type="ChEBI" id="CHEBI:57692"/>
    </cofactor>
</comment>
<dbReference type="InterPro" id="IPR008254">
    <property type="entry name" value="Flavodoxin/NO_synth"/>
</dbReference>
<evidence type="ECO:0000313" key="17">
    <source>
        <dbReference type="EMBL" id="GFU35295.1"/>
    </source>
</evidence>
<dbReference type="GO" id="GO:0006809">
    <property type="term" value="P:nitric oxide biosynthetic process"/>
    <property type="evidence" value="ECO:0007669"/>
    <property type="project" value="InterPro"/>
</dbReference>
<dbReference type="InterPro" id="IPR017927">
    <property type="entry name" value="FAD-bd_FR_type"/>
</dbReference>
<evidence type="ECO:0000313" key="18">
    <source>
        <dbReference type="Proteomes" id="UP000887013"/>
    </source>
</evidence>
<evidence type="ECO:0000259" key="15">
    <source>
        <dbReference type="PROSITE" id="PS50902"/>
    </source>
</evidence>
<dbReference type="InterPro" id="IPR036119">
    <property type="entry name" value="NOS_N_sf"/>
</dbReference>
<dbReference type="FunFam" id="1.20.990.10:FF:000002">
    <property type="entry name" value="Nitric oxide synthase"/>
    <property type="match status" value="1"/>
</dbReference>
<evidence type="ECO:0000256" key="3">
    <source>
        <dbReference type="ARBA" id="ARBA00001974"/>
    </source>
</evidence>
<dbReference type="AlphaFoldDB" id="A0A8X6QMX5"/>
<evidence type="ECO:0000256" key="13">
    <source>
        <dbReference type="ARBA" id="ARBA00023002"/>
    </source>
</evidence>
<dbReference type="OrthoDB" id="1688044at2759"/>
<dbReference type="Gene3D" id="3.40.50.360">
    <property type="match status" value="1"/>
</dbReference>